<comment type="caution">
    <text evidence="1">The sequence shown here is derived from an EMBL/GenBank/DDBJ whole genome shotgun (WGS) entry which is preliminary data.</text>
</comment>
<protein>
    <submittedName>
        <fullName evidence="1">Uncharacterized protein</fullName>
    </submittedName>
</protein>
<accession>A0A562JHG7</accession>
<reference evidence="1 2" key="1">
    <citation type="submission" date="2019-07" db="EMBL/GenBank/DDBJ databases">
        <title>Genomic Encyclopedia of Type Strains, Phase I: the one thousand microbial genomes (KMG-I) project.</title>
        <authorList>
            <person name="Kyrpides N."/>
        </authorList>
    </citation>
    <scope>NUCLEOTIDE SEQUENCE [LARGE SCALE GENOMIC DNA]</scope>
    <source>
        <strain evidence="1 2">DSM 13558</strain>
    </source>
</reference>
<proteinExistence type="predicted"/>
<organism evidence="1 2">
    <name type="scientific">Sedimentibacter saalensis</name>
    <dbReference type="NCBI Taxonomy" id="130788"/>
    <lineage>
        <taxon>Bacteria</taxon>
        <taxon>Bacillati</taxon>
        <taxon>Bacillota</taxon>
        <taxon>Tissierellia</taxon>
        <taxon>Sedimentibacter</taxon>
    </lineage>
</organism>
<name>A0A562JHG7_9FIRM</name>
<gene>
    <name evidence="1" type="ORF">LY60_00852</name>
</gene>
<evidence type="ECO:0000313" key="1">
    <source>
        <dbReference type="EMBL" id="TWH82551.1"/>
    </source>
</evidence>
<evidence type="ECO:0000313" key="2">
    <source>
        <dbReference type="Proteomes" id="UP000315343"/>
    </source>
</evidence>
<keyword evidence="2" id="KW-1185">Reference proteome</keyword>
<dbReference type="Proteomes" id="UP000315343">
    <property type="component" value="Unassembled WGS sequence"/>
</dbReference>
<dbReference type="EMBL" id="VLKH01000002">
    <property type="protein sequence ID" value="TWH82551.1"/>
    <property type="molecule type" value="Genomic_DNA"/>
</dbReference>
<sequence>MFFVGKIFEDYRQLNMVKMEIKGYKSCVKINNLILHDSKFYKYSQYQGGVIDV</sequence>
<dbReference type="AlphaFoldDB" id="A0A562JHG7"/>